<proteinExistence type="inferred from homology"/>
<gene>
    <name evidence="4" type="ORF">BX591_108185</name>
</gene>
<dbReference type="EMBL" id="QLTK01000008">
    <property type="protein sequence ID" value="RAS32077.1"/>
    <property type="molecule type" value="Genomic_DNA"/>
</dbReference>
<dbReference type="PROSITE" id="PS51257">
    <property type="entry name" value="PROKAR_LIPOPROTEIN"/>
    <property type="match status" value="1"/>
</dbReference>
<dbReference type="Gene3D" id="3.40.50.720">
    <property type="entry name" value="NAD(P)-binding Rossmann-like Domain"/>
    <property type="match status" value="1"/>
</dbReference>
<dbReference type="RefSeq" id="WP_167444563.1">
    <property type="nucleotide sequence ID" value="NZ_CADFFP010000009.1"/>
</dbReference>
<protein>
    <submittedName>
        <fullName evidence="4">WW domain-containing oxidoreductase</fullName>
    </submittedName>
</protein>
<comment type="caution">
    <text evidence="4">The sequence shown here is derived from an EMBL/GenBank/DDBJ whole genome shotgun (WGS) entry which is preliminary data.</text>
</comment>
<dbReference type="Pfam" id="PF00106">
    <property type="entry name" value="adh_short"/>
    <property type="match status" value="1"/>
</dbReference>
<organism evidence="4 5">
    <name type="scientific">Paraburkholderia bryophila</name>
    <dbReference type="NCBI Taxonomy" id="420952"/>
    <lineage>
        <taxon>Bacteria</taxon>
        <taxon>Pseudomonadati</taxon>
        <taxon>Pseudomonadota</taxon>
        <taxon>Betaproteobacteria</taxon>
        <taxon>Burkholderiales</taxon>
        <taxon>Burkholderiaceae</taxon>
        <taxon>Paraburkholderia</taxon>
    </lineage>
</organism>
<keyword evidence="3" id="KW-0560">Oxidoreductase</keyword>
<dbReference type="AlphaFoldDB" id="A0A329CD84"/>
<evidence type="ECO:0000256" key="3">
    <source>
        <dbReference type="ARBA" id="ARBA00023002"/>
    </source>
</evidence>
<keyword evidence="2" id="KW-0521">NADP</keyword>
<sequence length="307" mass="32636">MKNSQTSPYQTAAEAVAGLDLSTQTILITGCNSGLGFETMRVLASRGAFVVALARTRSLAQESLSKVGARGLAVECDLSDLKSVATAIKTILSTNRKLDAVVASAGIVGAKALVKKHGIEIQFLVNYLAHFALVNGLSRAIKDHTGRIVIVSSDASEKQAPKEGIRFDDLSGDKTYSPFVFYGQSKLACSLYAKELARRLASRCIVVNSLHPGAVRGTGLNKNLAFPLNVLLKLASFFMKSVEEGATTQTYLAANPAVADVTGQYFKNCQVATGSRFLSDEAIALRLWAVSEELVQAVSGSESVARE</sequence>
<evidence type="ECO:0000256" key="1">
    <source>
        <dbReference type="ARBA" id="ARBA00006484"/>
    </source>
</evidence>
<dbReference type="PANTHER" id="PTHR24320:SF282">
    <property type="entry name" value="WW DOMAIN-CONTAINING OXIDOREDUCTASE"/>
    <property type="match status" value="1"/>
</dbReference>
<reference evidence="4 5" key="1">
    <citation type="submission" date="2018-06" db="EMBL/GenBank/DDBJ databases">
        <title>Genomic Encyclopedia of Type Strains, Phase III (KMG-III): the genomes of soil and plant-associated and newly described type strains.</title>
        <authorList>
            <person name="Whitman W."/>
        </authorList>
    </citation>
    <scope>NUCLEOTIDE SEQUENCE [LARGE SCALE GENOMIC DNA]</scope>
    <source>
        <strain evidence="4 5">LMG 23644</strain>
    </source>
</reference>
<dbReference type="PRINTS" id="PR00081">
    <property type="entry name" value="GDHRDH"/>
</dbReference>
<dbReference type="PANTHER" id="PTHR24320">
    <property type="entry name" value="RETINOL DEHYDROGENASE"/>
    <property type="match status" value="1"/>
</dbReference>
<dbReference type="SUPFAM" id="SSF51735">
    <property type="entry name" value="NAD(P)-binding Rossmann-fold domains"/>
    <property type="match status" value="1"/>
</dbReference>
<comment type="similarity">
    <text evidence="1">Belongs to the short-chain dehydrogenases/reductases (SDR) family.</text>
</comment>
<dbReference type="GO" id="GO:0016491">
    <property type="term" value="F:oxidoreductase activity"/>
    <property type="evidence" value="ECO:0007669"/>
    <property type="project" value="UniProtKB-KW"/>
</dbReference>
<dbReference type="InterPro" id="IPR002347">
    <property type="entry name" value="SDR_fam"/>
</dbReference>
<name>A0A329CD84_9BURK</name>
<evidence type="ECO:0000313" key="5">
    <source>
        <dbReference type="Proteomes" id="UP000248918"/>
    </source>
</evidence>
<dbReference type="Proteomes" id="UP000248918">
    <property type="component" value="Unassembled WGS sequence"/>
</dbReference>
<accession>A0A329CD84</accession>
<evidence type="ECO:0000313" key="4">
    <source>
        <dbReference type="EMBL" id="RAS32077.1"/>
    </source>
</evidence>
<evidence type="ECO:0000256" key="2">
    <source>
        <dbReference type="ARBA" id="ARBA00022857"/>
    </source>
</evidence>
<dbReference type="InterPro" id="IPR036291">
    <property type="entry name" value="NAD(P)-bd_dom_sf"/>
</dbReference>